<proteinExistence type="predicted"/>
<gene>
    <name evidence="2" type="ORF">ACFQZU_23140</name>
</gene>
<organism evidence="2 3">
    <name type="scientific">Streptomonospora algeriensis</name>
    <dbReference type="NCBI Taxonomy" id="995084"/>
    <lineage>
        <taxon>Bacteria</taxon>
        <taxon>Bacillati</taxon>
        <taxon>Actinomycetota</taxon>
        <taxon>Actinomycetes</taxon>
        <taxon>Streptosporangiales</taxon>
        <taxon>Nocardiopsidaceae</taxon>
        <taxon>Streptomonospora</taxon>
    </lineage>
</organism>
<evidence type="ECO:0000256" key="1">
    <source>
        <dbReference type="SAM" id="MobiDB-lite"/>
    </source>
</evidence>
<evidence type="ECO:0000313" key="3">
    <source>
        <dbReference type="Proteomes" id="UP001596956"/>
    </source>
</evidence>
<feature type="non-terminal residue" evidence="2">
    <location>
        <position position="93"/>
    </location>
</feature>
<feature type="region of interest" description="Disordered" evidence="1">
    <location>
        <begin position="62"/>
        <end position="93"/>
    </location>
</feature>
<name>A0ABW3BLI0_9ACTN</name>
<feature type="compositionally biased region" description="Basic and acidic residues" evidence="1">
    <location>
        <begin position="84"/>
        <end position="93"/>
    </location>
</feature>
<reference evidence="3" key="1">
    <citation type="journal article" date="2019" name="Int. J. Syst. Evol. Microbiol.">
        <title>The Global Catalogue of Microorganisms (GCM) 10K type strain sequencing project: providing services to taxonomists for standard genome sequencing and annotation.</title>
        <authorList>
            <consortium name="The Broad Institute Genomics Platform"/>
            <consortium name="The Broad Institute Genome Sequencing Center for Infectious Disease"/>
            <person name="Wu L."/>
            <person name="Ma J."/>
        </authorList>
    </citation>
    <scope>NUCLEOTIDE SEQUENCE [LARGE SCALE GENOMIC DNA]</scope>
    <source>
        <strain evidence="3">CCUG 63369</strain>
    </source>
</reference>
<sequence length="93" mass="10768">MLRIQFDRERPEAVRSDGRPDALWEILLSLHVLQDPRAAAAHERWRRHVCDRLTAPMRHLAEFAPPTGYSPPPGYHAPHHREHGAHSETSELR</sequence>
<accession>A0ABW3BLI0</accession>
<protein>
    <submittedName>
        <fullName evidence="2">Uncharacterized protein</fullName>
    </submittedName>
</protein>
<dbReference type="EMBL" id="JBHTHR010001436">
    <property type="protein sequence ID" value="MFD0804191.1"/>
    <property type="molecule type" value="Genomic_DNA"/>
</dbReference>
<evidence type="ECO:0000313" key="2">
    <source>
        <dbReference type="EMBL" id="MFD0804191.1"/>
    </source>
</evidence>
<comment type="caution">
    <text evidence="2">The sequence shown here is derived from an EMBL/GenBank/DDBJ whole genome shotgun (WGS) entry which is preliminary data.</text>
</comment>
<keyword evidence="3" id="KW-1185">Reference proteome</keyword>
<dbReference type="Proteomes" id="UP001596956">
    <property type="component" value="Unassembled WGS sequence"/>
</dbReference>